<sequence>MVLEETLHLYRILPFLNRFDIWKFSKCFDPERFPAEIKKLRDPITYLLFGTCPRKRNVMRGLLQSKVALVHLAAYKQTPQAIKFMDMENIVVAVTDNMGIQPGCRHKDSNWRQI</sequence>
<reference evidence="2" key="2">
    <citation type="submission" date="2020-05" db="UniProtKB">
        <authorList>
            <consortium name="EnsemblMetazoa"/>
        </authorList>
    </citation>
    <scope>IDENTIFICATION</scope>
    <source>
        <strain evidence="2">IAEA</strain>
    </source>
</reference>
<evidence type="ECO:0000313" key="2">
    <source>
        <dbReference type="EnsemblMetazoa" id="GPAI014015-PA"/>
    </source>
</evidence>
<dbReference type="SUPFAM" id="SSF48264">
    <property type="entry name" value="Cytochrome P450"/>
    <property type="match status" value="1"/>
</dbReference>
<organism evidence="2 3">
    <name type="scientific">Glossina pallidipes</name>
    <name type="common">Tsetse fly</name>
    <dbReference type="NCBI Taxonomy" id="7398"/>
    <lineage>
        <taxon>Eukaryota</taxon>
        <taxon>Metazoa</taxon>
        <taxon>Ecdysozoa</taxon>
        <taxon>Arthropoda</taxon>
        <taxon>Hexapoda</taxon>
        <taxon>Insecta</taxon>
        <taxon>Pterygota</taxon>
        <taxon>Neoptera</taxon>
        <taxon>Endopterygota</taxon>
        <taxon>Diptera</taxon>
        <taxon>Brachycera</taxon>
        <taxon>Muscomorpha</taxon>
        <taxon>Hippoboscoidea</taxon>
        <taxon>Glossinidae</taxon>
        <taxon>Glossina</taxon>
    </lineage>
</organism>
<dbReference type="InterPro" id="IPR036396">
    <property type="entry name" value="Cyt_P450_sf"/>
</dbReference>
<keyword evidence="1" id="KW-0560">Oxidoreductase</keyword>
<dbReference type="STRING" id="7398.A0A1A9ZGM0"/>
<dbReference type="GO" id="GO:0005506">
    <property type="term" value="F:iron ion binding"/>
    <property type="evidence" value="ECO:0007669"/>
    <property type="project" value="InterPro"/>
</dbReference>
<evidence type="ECO:0000256" key="1">
    <source>
        <dbReference type="ARBA" id="ARBA00023033"/>
    </source>
</evidence>
<dbReference type="EnsemblMetazoa" id="GPAI014015-RA">
    <property type="protein sequence ID" value="GPAI014015-PA"/>
    <property type="gene ID" value="GPAI014015"/>
</dbReference>
<dbReference type="GO" id="GO:0020037">
    <property type="term" value="F:heme binding"/>
    <property type="evidence" value="ECO:0007669"/>
    <property type="project" value="InterPro"/>
</dbReference>
<protein>
    <submittedName>
        <fullName evidence="2">Uncharacterized protein</fullName>
    </submittedName>
</protein>
<dbReference type="Proteomes" id="UP000092445">
    <property type="component" value="Unassembled WGS sequence"/>
</dbReference>
<reference evidence="3" key="1">
    <citation type="submission" date="2014-03" db="EMBL/GenBank/DDBJ databases">
        <authorList>
            <person name="Aksoy S."/>
            <person name="Warren W."/>
            <person name="Wilson R.K."/>
        </authorList>
    </citation>
    <scope>NUCLEOTIDE SEQUENCE [LARGE SCALE GENOMIC DNA]</scope>
    <source>
        <strain evidence="3">IAEA</strain>
    </source>
</reference>
<dbReference type="VEuPathDB" id="VectorBase:GPAI014015"/>
<dbReference type="GO" id="GO:0004497">
    <property type="term" value="F:monooxygenase activity"/>
    <property type="evidence" value="ECO:0007669"/>
    <property type="project" value="UniProtKB-KW"/>
</dbReference>
<name>A0A1A9ZGM0_GLOPL</name>
<proteinExistence type="predicted"/>
<keyword evidence="1" id="KW-0503">Monooxygenase</keyword>
<keyword evidence="3" id="KW-1185">Reference proteome</keyword>
<accession>A0A1A9ZGM0</accession>
<dbReference type="AlphaFoldDB" id="A0A1A9ZGM0"/>
<dbReference type="GO" id="GO:0016705">
    <property type="term" value="F:oxidoreductase activity, acting on paired donors, with incorporation or reduction of molecular oxygen"/>
    <property type="evidence" value="ECO:0007669"/>
    <property type="project" value="InterPro"/>
</dbReference>
<evidence type="ECO:0000313" key="3">
    <source>
        <dbReference type="Proteomes" id="UP000092445"/>
    </source>
</evidence>